<evidence type="ECO:0000313" key="4">
    <source>
        <dbReference type="Proteomes" id="UP000664277"/>
    </source>
</evidence>
<dbReference type="InterPro" id="IPR004830">
    <property type="entry name" value="LRR_variant"/>
</dbReference>
<keyword evidence="1" id="KW-0597">Phosphoprotein</keyword>
<dbReference type="PANTHER" id="PTHR44520:SF2">
    <property type="entry name" value="RESPONSE REGULATOR RCP1"/>
    <property type="match status" value="1"/>
</dbReference>
<evidence type="ECO:0000313" key="3">
    <source>
        <dbReference type="EMBL" id="MBN8662237.1"/>
    </source>
</evidence>
<dbReference type="SUPFAM" id="SSF52172">
    <property type="entry name" value="CheY-like"/>
    <property type="match status" value="1"/>
</dbReference>
<name>A0A8J7PQ20_9BACT</name>
<dbReference type="InterPro" id="IPR011006">
    <property type="entry name" value="CheY-like_superfamily"/>
</dbReference>
<evidence type="ECO:0000256" key="1">
    <source>
        <dbReference type="PROSITE-ProRule" id="PRU00169"/>
    </source>
</evidence>
<gene>
    <name evidence="3" type="ORF">J0M35_17845</name>
</gene>
<dbReference type="Gene3D" id="1.25.10.10">
    <property type="entry name" value="Leucine-rich Repeat Variant"/>
    <property type="match status" value="1"/>
</dbReference>
<dbReference type="SMART" id="SM00448">
    <property type="entry name" value="REC"/>
    <property type="match status" value="1"/>
</dbReference>
<dbReference type="GO" id="GO:0000160">
    <property type="term" value="P:phosphorelay signal transduction system"/>
    <property type="evidence" value="ECO:0007669"/>
    <property type="project" value="InterPro"/>
</dbReference>
<reference evidence="3" key="1">
    <citation type="submission" date="2021-02" db="EMBL/GenBank/DDBJ databases">
        <title>Genome-Resolved Metagenomics of a Microbial Community Performing Photosynthetic Biological Nutrient Removal.</title>
        <authorList>
            <person name="Mcdaniel E.A."/>
        </authorList>
    </citation>
    <scope>NUCLEOTIDE SEQUENCE</scope>
    <source>
        <strain evidence="3">UWPOB_OBS1</strain>
    </source>
</reference>
<organism evidence="3 4">
    <name type="scientific">Candidatus Obscuribacter phosphatis</name>
    <dbReference type="NCBI Taxonomy" id="1906157"/>
    <lineage>
        <taxon>Bacteria</taxon>
        <taxon>Bacillati</taxon>
        <taxon>Candidatus Melainabacteria</taxon>
        <taxon>Candidatus Obscuribacterales</taxon>
        <taxon>Candidatus Obscuribacteraceae</taxon>
        <taxon>Candidatus Obscuribacter</taxon>
    </lineage>
</organism>
<dbReference type="Pfam" id="PF00072">
    <property type="entry name" value="Response_reg"/>
    <property type="match status" value="1"/>
</dbReference>
<protein>
    <submittedName>
        <fullName evidence="3">Response regulator</fullName>
    </submittedName>
</protein>
<sequence>VLNDGVEAMEYLNKLKETHQNMPDVILLDLNMPRKNGHEVLAEIKNDPVFRAIPVVLLTVSENDDDVMEALRLKMNYYIAKPVSASKLAALLKAIHQLHSETGGENSQNLEEQRIRLVLAGNEHTAPIALTRLSEDPSERVRARVAENPRTPSGVLMKLSEDPSPEVRLSISENINTPEEVLETLARDNSEDVRLGLASNHKLPANLLEVLCEDENIYVSSQAQKTLASLKQRV</sequence>
<dbReference type="InterPro" id="IPR001789">
    <property type="entry name" value="Sig_transdc_resp-reg_receiver"/>
</dbReference>
<dbReference type="Pfam" id="PF01816">
    <property type="entry name" value="LRV"/>
    <property type="match status" value="1"/>
</dbReference>
<dbReference type="InterPro" id="IPR011989">
    <property type="entry name" value="ARM-like"/>
</dbReference>
<accession>A0A8J7PQ20</accession>
<dbReference type="PROSITE" id="PS50110">
    <property type="entry name" value="RESPONSE_REGULATORY"/>
    <property type="match status" value="1"/>
</dbReference>
<dbReference type="EMBL" id="JAFLCK010000033">
    <property type="protein sequence ID" value="MBN8662237.1"/>
    <property type="molecule type" value="Genomic_DNA"/>
</dbReference>
<feature type="non-terminal residue" evidence="3">
    <location>
        <position position="1"/>
    </location>
</feature>
<dbReference type="AlphaFoldDB" id="A0A8J7PQ20"/>
<evidence type="ECO:0000259" key="2">
    <source>
        <dbReference type="PROSITE" id="PS50110"/>
    </source>
</evidence>
<dbReference type="InterPro" id="IPR016024">
    <property type="entry name" value="ARM-type_fold"/>
</dbReference>
<proteinExistence type="predicted"/>
<dbReference type="Proteomes" id="UP000664277">
    <property type="component" value="Unassembled WGS sequence"/>
</dbReference>
<comment type="caution">
    <text evidence="3">The sequence shown here is derived from an EMBL/GenBank/DDBJ whole genome shotgun (WGS) entry which is preliminary data.</text>
</comment>
<dbReference type="PANTHER" id="PTHR44520">
    <property type="entry name" value="RESPONSE REGULATOR RCP1-RELATED"/>
    <property type="match status" value="1"/>
</dbReference>
<feature type="domain" description="Response regulatory" evidence="2">
    <location>
        <begin position="1"/>
        <end position="96"/>
    </location>
</feature>
<dbReference type="Gene3D" id="3.40.50.2300">
    <property type="match status" value="1"/>
</dbReference>
<feature type="modified residue" description="4-aspartylphosphate" evidence="1">
    <location>
        <position position="29"/>
    </location>
</feature>
<dbReference type="InterPro" id="IPR052893">
    <property type="entry name" value="TCS_response_regulator"/>
</dbReference>
<dbReference type="SUPFAM" id="SSF48371">
    <property type="entry name" value="ARM repeat"/>
    <property type="match status" value="1"/>
</dbReference>